<dbReference type="SUPFAM" id="SSF52096">
    <property type="entry name" value="ClpP/crotonase"/>
    <property type="match status" value="1"/>
</dbReference>
<keyword evidence="2" id="KW-0576">Peroxisome</keyword>
<proteinExistence type="predicted"/>
<dbReference type="Gene3D" id="3.90.226.10">
    <property type="entry name" value="2-enoyl-CoA Hydratase, Chain A, domain 1"/>
    <property type="match status" value="1"/>
</dbReference>
<organism evidence="4 5">
    <name type="scientific">Caulobacter segnis</name>
    <dbReference type="NCBI Taxonomy" id="88688"/>
    <lineage>
        <taxon>Bacteria</taxon>
        <taxon>Pseudomonadati</taxon>
        <taxon>Pseudomonadota</taxon>
        <taxon>Alphaproteobacteria</taxon>
        <taxon>Caulobacterales</taxon>
        <taxon>Caulobacteraceae</taxon>
        <taxon>Caulobacter</taxon>
    </lineage>
</organism>
<comment type="subcellular location">
    <subcellularLocation>
        <location evidence="1">Peroxisome</location>
    </subcellularLocation>
</comment>
<evidence type="ECO:0000313" key="5">
    <source>
        <dbReference type="Proteomes" id="UP000240527"/>
    </source>
</evidence>
<keyword evidence="3" id="KW-0413">Isomerase</keyword>
<evidence type="ECO:0000313" key="4">
    <source>
        <dbReference type="EMBL" id="AVQ00732.1"/>
    </source>
</evidence>
<keyword evidence="5" id="KW-1185">Reference proteome</keyword>
<evidence type="ECO:0000256" key="3">
    <source>
        <dbReference type="ARBA" id="ARBA00023235"/>
    </source>
</evidence>
<dbReference type="Proteomes" id="UP000240527">
    <property type="component" value="Chromosome"/>
</dbReference>
<dbReference type="InterPro" id="IPR051053">
    <property type="entry name" value="ECH/Chromodomain_protein"/>
</dbReference>
<dbReference type="PANTHER" id="PTHR43684">
    <property type="match status" value="1"/>
</dbReference>
<dbReference type="InterPro" id="IPR001753">
    <property type="entry name" value="Enoyl-CoA_hydra/iso"/>
</dbReference>
<name>A0ABM6TCA1_9CAUL</name>
<dbReference type="InterPro" id="IPR029045">
    <property type="entry name" value="ClpP/crotonase-like_dom_sf"/>
</dbReference>
<dbReference type="RefSeq" id="WP_013077566.1">
    <property type="nucleotide sequence ID" value="NZ_CP027850.1"/>
</dbReference>
<dbReference type="EMBL" id="CP027850">
    <property type="protein sequence ID" value="AVQ00732.1"/>
    <property type="molecule type" value="Genomic_DNA"/>
</dbReference>
<accession>A0ABM6TCA1</accession>
<sequence length="261" mass="27726">MTDPVKSDWVKVEIDAGVMTLTLARPEKKNALSNDMYGALADGLERAEKDPAICVVVFQADGDSFTAGNDLQDFAAQATGAFTGERHVLRFLKALAHATRPLVAAVQGQAVGVGTTMLLHCDLVYVTPDARLTVPFVNLALVPEAASSWLLPARIGHARAYAMFALGEAVDGATAVAWGIANAAVEAGDLRARARAAADQLAKRPLGALTTTKRLMRDAEKIAALMDVEGAEFAARLQTAEAREAFMAFMERRPADFSKVG</sequence>
<reference evidence="4 5" key="1">
    <citation type="journal article" date="2015" name="Biotechnol. Bioeng.">
        <title>Genome sequence and phenotypic characterization of Caulobacter segnis.</title>
        <authorList>
            <person name="Patel S."/>
            <person name="Fletcher B."/>
            <person name="Scott D.C."/>
            <person name="Ely B."/>
        </authorList>
    </citation>
    <scope>NUCLEOTIDE SEQUENCE [LARGE SCALE GENOMIC DNA]</scope>
    <source>
        <strain evidence="4 5">TK0059</strain>
    </source>
</reference>
<protein>
    <submittedName>
        <fullName evidence="4">Enoyl-CoA hydratase</fullName>
    </submittedName>
</protein>
<dbReference type="CDD" id="cd06558">
    <property type="entry name" value="crotonase-like"/>
    <property type="match status" value="1"/>
</dbReference>
<gene>
    <name evidence="4" type="ORF">B7G68_01950</name>
</gene>
<evidence type="ECO:0000256" key="2">
    <source>
        <dbReference type="ARBA" id="ARBA00023140"/>
    </source>
</evidence>
<dbReference type="Pfam" id="PF00378">
    <property type="entry name" value="ECH_1"/>
    <property type="match status" value="1"/>
</dbReference>
<dbReference type="PANTHER" id="PTHR43684:SF1">
    <property type="entry name" value="ENOYL-COA DELTA ISOMERASE 2"/>
    <property type="match status" value="1"/>
</dbReference>
<evidence type="ECO:0000256" key="1">
    <source>
        <dbReference type="ARBA" id="ARBA00004275"/>
    </source>
</evidence>